<proteinExistence type="predicted"/>
<dbReference type="GO" id="GO:0015630">
    <property type="term" value="C:microtubule cytoskeleton"/>
    <property type="evidence" value="ECO:0007669"/>
    <property type="project" value="TreeGrafter"/>
</dbReference>
<keyword evidence="4" id="KW-0175">Coiled coil</keyword>
<evidence type="ECO:0000256" key="5">
    <source>
        <dbReference type="PROSITE-ProRule" id="PRU00091"/>
    </source>
</evidence>
<dbReference type="SUPFAM" id="SSF57903">
    <property type="entry name" value="FYVE/PHD zinc finger"/>
    <property type="match status" value="1"/>
</dbReference>
<feature type="region of interest" description="Disordered" evidence="6">
    <location>
        <begin position="957"/>
        <end position="1008"/>
    </location>
</feature>
<reference evidence="8" key="1">
    <citation type="journal article" date="2020" name="Fungal Divers.">
        <title>Resolving the Mortierellaceae phylogeny through synthesis of multi-gene phylogenetics and phylogenomics.</title>
        <authorList>
            <person name="Vandepol N."/>
            <person name="Liber J."/>
            <person name="Desiro A."/>
            <person name="Na H."/>
            <person name="Kennedy M."/>
            <person name="Barry K."/>
            <person name="Grigoriev I.V."/>
            <person name="Miller A.N."/>
            <person name="O'Donnell K."/>
            <person name="Stajich J.E."/>
            <person name="Bonito G."/>
        </authorList>
    </citation>
    <scope>NUCLEOTIDE SEQUENCE</scope>
    <source>
        <strain evidence="8">MES-2147</strain>
    </source>
</reference>
<evidence type="ECO:0000256" key="6">
    <source>
        <dbReference type="SAM" id="MobiDB-lite"/>
    </source>
</evidence>
<dbReference type="AlphaFoldDB" id="A0A9P6M3D9"/>
<feature type="compositionally biased region" description="Polar residues" evidence="6">
    <location>
        <begin position="87"/>
        <end position="100"/>
    </location>
</feature>
<dbReference type="InterPro" id="IPR013083">
    <property type="entry name" value="Znf_RING/FYVE/PHD"/>
</dbReference>
<dbReference type="Gene3D" id="3.30.40.10">
    <property type="entry name" value="Zinc/RING finger domain, C3HC4 (zinc finger)"/>
    <property type="match status" value="1"/>
</dbReference>
<feature type="region of interest" description="Disordered" evidence="6">
    <location>
        <begin position="1034"/>
        <end position="1170"/>
    </location>
</feature>
<evidence type="ECO:0000256" key="2">
    <source>
        <dbReference type="ARBA" id="ARBA00022771"/>
    </source>
</evidence>
<feature type="compositionally biased region" description="Basic and acidic residues" evidence="6">
    <location>
        <begin position="968"/>
        <end position="1003"/>
    </location>
</feature>
<evidence type="ECO:0000259" key="7">
    <source>
        <dbReference type="PROSITE" id="PS50178"/>
    </source>
</evidence>
<dbReference type="EMBL" id="JAAAHW010006256">
    <property type="protein sequence ID" value="KAF9963834.1"/>
    <property type="molecule type" value="Genomic_DNA"/>
</dbReference>
<evidence type="ECO:0000256" key="3">
    <source>
        <dbReference type="ARBA" id="ARBA00022833"/>
    </source>
</evidence>
<dbReference type="SMART" id="SM00064">
    <property type="entry name" value="FYVE"/>
    <property type="match status" value="1"/>
</dbReference>
<feature type="compositionally biased region" description="Polar residues" evidence="6">
    <location>
        <begin position="1130"/>
        <end position="1140"/>
    </location>
</feature>
<protein>
    <recommendedName>
        <fullName evidence="7">FYVE-type domain-containing protein</fullName>
    </recommendedName>
</protein>
<dbReference type="PROSITE" id="PS50178">
    <property type="entry name" value="ZF_FYVE"/>
    <property type="match status" value="1"/>
</dbReference>
<dbReference type="Proteomes" id="UP000749646">
    <property type="component" value="Unassembled WGS sequence"/>
</dbReference>
<dbReference type="GO" id="GO:0008270">
    <property type="term" value="F:zinc ion binding"/>
    <property type="evidence" value="ECO:0007669"/>
    <property type="project" value="UniProtKB-KW"/>
</dbReference>
<dbReference type="SUPFAM" id="SSF48371">
    <property type="entry name" value="ARM repeat"/>
    <property type="match status" value="1"/>
</dbReference>
<feature type="compositionally biased region" description="Basic residues" evidence="6">
    <location>
        <begin position="1160"/>
        <end position="1170"/>
    </location>
</feature>
<evidence type="ECO:0000256" key="4">
    <source>
        <dbReference type="ARBA" id="ARBA00023054"/>
    </source>
</evidence>
<accession>A0A9P6M3D9</accession>
<dbReference type="InterPro" id="IPR011011">
    <property type="entry name" value="Znf_FYVE_PHD"/>
</dbReference>
<keyword evidence="3" id="KW-0862">Zinc</keyword>
<feature type="compositionally biased region" description="Gly residues" evidence="6">
    <location>
        <begin position="214"/>
        <end position="229"/>
    </location>
</feature>
<dbReference type="InterPro" id="IPR011989">
    <property type="entry name" value="ARM-like"/>
</dbReference>
<dbReference type="PANTHER" id="PTHR15073">
    <property type="entry name" value="MICROTUBULE-ASSOCIATED PROTEIN"/>
    <property type="match status" value="1"/>
</dbReference>
<feature type="region of interest" description="Disordered" evidence="6">
    <location>
        <begin position="198"/>
        <end position="230"/>
    </location>
</feature>
<sequence>LHPDHQAKKTTTPSTTARTSQPKKSPLASDNHHQQQQQQQKPLHSVVSSPQNSPTNSHLSRFTTPLSSFSAAHPPDANLPSHDTDTAIENSNHGDNSGKGTTECVPVDHAVRILQSSASGSSSPFSEHLLSNNKDVTMSSGTGQAWQQQHPSQAIALTEARLFAQQVQQQQQQQNQPQGQLDSLRRISMIGTGLRSVIGGPVSSRGSTASSTVGIGGTSPGFGSGGVGGDEPTEHTLLLVRPVWVQDQDAAACQICDRTFNAVRRKVSSTSVWIKEIEGWGNDQLTIEREHEVTAVPNDPFQNGHILIMKTHQRQIPILVGKAQEIHHCRQCGRVLCNECSSRSIALPQLGYTKAVRVCNDCFDVAYLVAYCISDDLGPSTQIHGARGLRDLIKTNNEKVIEGVLTHGGLDAVVYLCNIVRGYELHALATASLAALAEHKEIQGVIVAKRAMPKLFHLVSAYTQNVIACTRPVSVATPNTKDAKSIETIVTVLMNITHVIYQMLPDKLLVKQLAREGAMDSLMFLCVYFPPGVRTRAMEQALRVMSFEQNKPESAMAATQQLDSQRSSIDGHSQQFLQGDDDQNGVDEGTLLSLNDQFHDQLENMQALAAKSISIMTIDVSNQSFIVDDPERIDRLVQLLYSTNTAVVKYASKTMAYLSLRNDRYKPDIVKGSGTAALLAVIQGASSDQALSGTSAVAESVSHACCALANLATNTESQEILMSHMDLLSVTCTAVGLFPQQREIERHVARLIANLALYEQNKLALLTSYGSASDNAGIDPADQRSSIYHHSSSPPTARRAKGNVIPTLLYIGTLTLEREDMSGLEDTSNQRHLATDDETEFFSEWATVQGMEDVQRHIVRAIDNLMTSVTEDPTSHQSFKVFSRVWPTIGLVKTIQLTNQDEDTQRRAMHVLGTLMQLQEIHADAMVAMKQQTSSSFQDNYAFRRPNDPWQEVISSTEQGQMNQVDQTNRKEETEKLEKERLEKEHLEEERLENEHLEKEHLGKERRKKERLEKQRLEKERLEKERLEKERLEEERLEQERLEKERRKKERLEKQRLEKERLEEERLEKERLEQERLEKERLEKESLEKERLDKERLEQERLEKERLELENVNEKHMEKREEAVMANADSEASNPPSKGASSSEEQTTSQEDEPAPVKDKTKKKKKKKAK</sequence>
<dbReference type="InterPro" id="IPR017455">
    <property type="entry name" value="Znf_FYVE-rel"/>
</dbReference>
<dbReference type="InterPro" id="IPR051483">
    <property type="entry name" value="MAP7_domain-containing"/>
</dbReference>
<evidence type="ECO:0000313" key="8">
    <source>
        <dbReference type="EMBL" id="KAF9963834.1"/>
    </source>
</evidence>
<evidence type="ECO:0000256" key="1">
    <source>
        <dbReference type="ARBA" id="ARBA00022723"/>
    </source>
</evidence>
<keyword evidence="1" id="KW-0479">Metal-binding</keyword>
<comment type="caution">
    <text evidence="8">The sequence shown here is derived from an EMBL/GenBank/DDBJ whole genome shotgun (WGS) entry which is preliminary data.</text>
</comment>
<feature type="domain" description="FYVE-type" evidence="7">
    <location>
        <begin position="247"/>
        <end position="367"/>
    </location>
</feature>
<keyword evidence="2 5" id="KW-0863">Zinc-finger</keyword>
<dbReference type="OrthoDB" id="660555at2759"/>
<dbReference type="PANTHER" id="PTHR15073:SF1">
    <property type="entry name" value="RETICULOCYTE-BINDING PROTEIN HOMOLOG 2A"/>
    <property type="match status" value="1"/>
</dbReference>
<evidence type="ECO:0000313" key="9">
    <source>
        <dbReference type="Proteomes" id="UP000749646"/>
    </source>
</evidence>
<feature type="non-terminal residue" evidence="8">
    <location>
        <position position="1170"/>
    </location>
</feature>
<dbReference type="GO" id="GO:0000226">
    <property type="term" value="P:microtubule cytoskeleton organization"/>
    <property type="evidence" value="ECO:0007669"/>
    <property type="project" value="TreeGrafter"/>
</dbReference>
<feature type="compositionally biased region" description="Polar residues" evidence="6">
    <location>
        <begin position="957"/>
        <end position="967"/>
    </location>
</feature>
<feature type="compositionally biased region" description="Basic and acidic residues" evidence="6">
    <location>
        <begin position="1034"/>
        <end position="1123"/>
    </location>
</feature>
<dbReference type="Pfam" id="PF01363">
    <property type="entry name" value="FYVE"/>
    <property type="match status" value="1"/>
</dbReference>
<name>A0A9P6M3D9_9FUNG</name>
<feature type="region of interest" description="Disordered" evidence="6">
    <location>
        <begin position="1"/>
        <end position="103"/>
    </location>
</feature>
<dbReference type="Gene3D" id="1.25.10.10">
    <property type="entry name" value="Leucine-rich Repeat Variant"/>
    <property type="match status" value="2"/>
</dbReference>
<feature type="compositionally biased region" description="Low complexity" evidence="6">
    <location>
        <begin position="9"/>
        <end position="22"/>
    </location>
</feature>
<gene>
    <name evidence="8" type="ORF">BGZ65_010476</name>
</gene>
<organism evidence="8 9">
    <name type="scientific">Modicella reniformis</name>
    <dbReference type="NCBI Taxonomy" id="1440133"/>
    <lineage>
        <taxon>Eukaryota</taxon>
        <taxon>Fungi</taxon>
        <taxon>Fungi incertae sedis</taxon>
        <taxon>Mucoromycota</taxon>
        <taxon>Mortierellomycotina</taxon>
        <taxon>Mortierellomycetes</taxon>
        <taxon>Mortierellales</taxon>
        <taxon>Mortierellaceae</taxon>
        <taxon>Modicella</taxon>
    </lineage>
</organism>
<feature type="compositionally biased region" description="Polar residues" evidence="6">
    <location>
        <begin position="46"/>
        <end position="70"/>
    </location>
</feature>
<dbReference type="InterPro" id="IPR000306">
    <property type="entry name" value="Znf_FYVE"/>
</dbReference>
<dbReference type="InterPro" id="IPR016024">
    <property type="entry name" value="ARM-type_fold"/>
</dbReference>
<keyword evidence="9" id="KW-1185">Reference proteome</keyword>